<keyword evidence="2" id="KW-1185">Reference proteome</keyword>
<sequence>MHMYAKFGPDRLTLRDFYKGHTYIHTYTHIHTHAHTFYFIYIQTSGAIGETSILEKLNKWIHPIHPLVFLSGSRPQFSLQTLWKSMQREIENLPYLSYPADSSPTDDHKFKRPAERLPLDFSELLRLLTLCNGRKAVCTSNRRKEAFSMLSLLHGIILAGKDLISVAEAFQLHAHARINLRKIFNEVCLRRHEIPNERNAWPPRSTKFRKRPSHLVSFYSGNSQTQIDFVLERHRDQKLVTDANFVLHETDATQHRPLICIIKIMPPRRMHDERCEPALNKW</sequence>
<gene>
    <name evidence="1" type="primary">Acey_s0059.g2963</name>
    <name evidence="1" type="ORF">Y032_0059g2963</name>
</gene>
<dbReference type="Proteomes" id="UP000024635">
    <property type="component" value="Unassembled WGS sequence"/>
</dbReference>
<dbReference type="AlphaFoldDB" id="A0A016U466"/>
<accession>A0A016U466</accession>
<protein>
    <submittedName>
        <fullName evidence="1">Uncharacterized protein</fullName>
    </submittedName>
</protein>
<comment type="caution">
    <text evidence="1">The sequence shown here is derived from an EMBL/GenBank/DDBJ whole genome shotgun (WGS) entry which is preliminary data.</text>
</comment>
<evidence type="ECO:0000313" key="2">
    <source>
        <dbReference type="Proteomes" id="UP000024635"/>
    </source>
</evidence>
<dbReference type="OrthoDB" id="5875632at2759"/>
<dbReference type="EMBL" id="JARK01001395">
    <property type="protein sequence ID" value="EYC09617.1"/>
    <property type="molecule type" value="Genomic_DNA"/>
</dbReference>
<organism evidence="1 2">
    <name type="scientific">Ancylostoma ceylanicum</name>
    <dbReference type="NCBI Taxonomy" id="53326"/>
    <lineage>
        <taxon>Eukaryota</taxon>
        <taxon>Metazoa</taxon>
        <taxon>Ecdysozoa</taxon>
        <taxon>Nematoda</taxon>
        <taxon>Chromadorea</taxon>
        <taxon>Rhabditida</taxon>
        <taxon>Rhabditina</taxon>
        <taxon>Rhabditomorpha</taxon>
        <taxon>Strongyloidea</taxon>
        <taxon>Ancylostomatidae</taxon>
        <taxon>Ancylostomatinae</taxon>
        <taxon>Ancylostoma</taxon>
    </lineage>
</organism>
<reference evidence="2" key="1">
    <citation type="journal article" date="2015" name="Nat. Genet.">
        <title>The genome and transcriptome of the zoonotic hookworm Ancylostoma ceylanicum identify infection-specific gene families.</title>
        <authorList>
            <person name="Schwarz E.M."/>
            <person name="Hu Y."/>
            <person name="Antoshechkin I."/>
            <person name="Miller M.M."/>
            <person name="Sternberg P.W."/>
            <person name="Aroian R.V."/>
        </authorList>
    </citation>
    <scope>NUCLEOTIDE SEQUENCE</scope>
    <source>
        <strain evidence="2">HY135</strain>
    </source>
</reference>
<evidence type="ECO:0000313" key="1">
    <source>
        <dbReference type="EMBL" id="EYC09617.1"/>
    </source>
</evidence>
<proteinExistence type="predicted"/>
<name>A0A016U466_9BILA</name>